<reference evidence="8 9" key="1">
    <citation type="submission" date="2023-06" db="EMBL/GenBank/DDBJ databases">
        <title>Black Yeasts Isolated from many extreme environments.</title>
        <authorList>
            <person name="Coleine C."/>
            <person name="Stajich J.E."/>
            <person name="Selbmann L."/>
        </authorList>
    </citation>
    <scope>NUCLEOTIDE SEQUENCE [LARGE SCALE GENOMIC DNA]</scope>
    <source>
        <strain evidence="8 9">CCFEE 5887</strain>
    </source>
</reference>
<dbReference type="PANTHER" id="PTHR14097">
    <property type="entry name" value="OXIDOREDUCTASE HTATIP2"/>
    <property type="match status" value="1"/>
</dbReference>
<dbReference type="GO" id="GO:0051170">
    <property type="term" value="P:import into nucleus"/>
    <property type="evidence" value="ECO:0007669"/>
    <property type="project" value="TreeGrafter"/>
</dbReference>
<evidence type="ECO:0000256" key="4">
    <source>
        <dbReference type="ARBA" id="ARBA00022946"/>
    </source>
</evidence>
<evidence type="ECO:0000259" key="7">
    <source>
        <dbReference type="Pfam" id="PF13460"/>
    </source>
</evidence>
<dbReference type="GO" id="GO:0005741">
    <property type="term" value="C:mitochondrial outer membrane"/>
    <property type="evidence" value="ECO:0007669"/>
    <property type="project" value="UniProtKB-SubCell"/>
</dbReference>
<dbReference type="InterPro" id="IPR016040">
    <property type="entry name" value="NAD(P)-bd_dom"/>
</dbReference>
<keyword evidence="3" id="KW-1000">Mitochondrion outer membrane</keyword>
<proteinExistence type="inferred from homology"/>
<keyword evidence="5" id="KW-0496">Mitochondrion</keyword>
<evidence type="ECO:0000256" key="1">
    <source>
        <dbReference type="ARBA" id="ARBA00004450"/>
    </source>
</evidence>
<comment type="caution">
    <text evidence="8">The sequence shown here is derived from an EMBL/GenBank/DDBJ whole genome shotgun (WGS) entry which is preliminary data.</text>
</comment>
<dbReference type="SUPFAM" id="SSF51735">
    <property type="entry name" value="NAD(P)-binding Rossmann-fold domains"/>
    <property type="match status" value="1"/>
</dbReference>
<dbReference type="Gene3D" id="3.40.50.720">
    <property type="entry name" value="NAD(P)-binding Rossmann-like Domain"/>
    <property type="match status" value="1"/>
</dbReference>
<comment type="similarity">
    <text evidence="2">Belongs to the FMP52 family.</text>
</comment>
<dbReference type="EMBL" id="JAXLQG010000002">
    <property type="protein sequence ID" value="KAK5543461.1"/>
    <property type="molecule type" value="Genomic_DNA"/>
</dbReference>
<dbReference type="PANTHER" id="PTHR14097:SF7">
    <property type="entry name" value="OXIDOREDUCTASE HTATIP2"/>
    <property type="match status" value="1"/>
</dbReference>
<sequence length="235" mass="25099">MATALILGCTGLVGSHILSTLRTSGAPQFSSIDIIARRSPPSAPDAAVPVEEFVEKDTSKWVPHVSSLSPAPSVLFCALATTRAAAGSFENQYKLEHDLNIELAKAAKQAGTKTYVLISAAGADSNSFFAYPRMKAELEAHVKEIGFDHTIIVRPGLIVGSRQESRPGEAAFRFIAGAMGNVHRSLKDSWAQDADTIAKAAISAATKVEKGEVKDRVWVVAQKDIIRLGATEWKA</sequence>
<dbReference type="Proteomes" id="UP001345827">
    <property type="component" value="Unassembled WGS sequence"/>
</dbReference>
<evidence type="ECO:0000256" key="3">
    <source>
        <dbReference type="ARBA" id="ARBA00022787"/>
    </source>
</evidence>
<evidence type="ECO:0000256" key="2">
    <source>
        <dbReference type="ARBA" id="ARBA00006617"/>
    </source>
</evidence>
<gene>
    <name evidence="8" type="primary">FMP52</name>
    <name evidence="8" type="ORF">LTR25_001075</name>
</gene>
<dbReference type="Pfam" id="PF13460">
    <property type="entry name" value="NAD_binding_10"/>
    <property type="match status" value="1"/>
</dbReference>
<accession>A0AAV9QGG7</accession>
<keyword evidence="4" id="KW-0809">Transit peptide</keyword>
<dbReference type="FunFam" id="3.40.50.720:FF:000366">
    <property type="entry name" value="Protein FMP52, mitochondrial"/>
    <property type="match status" value="1"/>
</dbReference>
<dbReference type="AlphaFoldDB" id="A0AAV9QGG7"/>
<feature type="domain" description="NAD(P)-binding" evidence="7">
    <location>
        <begin position="8"/>
        <end position="158"/>
    </location>
</feature>
<evidence type="ECO:0000256" key="5">
    <source>
        <dbReference type="ARBA" id="ARBA00023128"/>
    </source>
</evidence>
<dbReference type="InterPro" id="IPR036291">
    <property type="entry name" value="NAD(P)-bd_dom_sf"/>
</dbReference>
<name>A0AAV9QGG7_9PEZI</name>
<protein>
    <submittedName>
        <fullName evidence="8">Protein fmp52, mitochondrial</fullName>
    </submittedName>
</protein>
<evidence type="ECO:0000256" key="6">
    <source>
        <dbReference type="ARBA" id="ARBA00023136"/>
    </source>
</evidence>
<evidence type="ECO:0000313" key="9">
    <source>
        <dbReference type="Proteomes" id="UP001345827"/>
    </source>
</evidence>
<comment type="subcellular location">
    <subcellularLocation>
        <location evidence="1">Mitochondrion outer membrane</location>
        <topology evidence="1">Peripheral membrane protein</topology>
    </subcellularLocation>
</comment>
<evidence type="ECO:0000313" key="8">
    <source>
        <dbReference type="EMBL" id="KAK5543461.1"/>
    </source>
</evidence>
<keyword evidence="9" id="KW-1185">Reference proteome</keyword>
<organism evidence="8 9">
    <name type="scientific">Vermiconidia calcicola</name>
    <dbReference type="NCBI Taxonomy" id="1690605"/>
    <lineage>
        <taxon>Eukaryota</taxon>
        <taxon>Fungi</taxon>
        <taxon>Dikarya</taxon>
        <taxon>Ascomycota</taxon>
        <taxon>Pezizomycotina</taxon>
        <taxon>Dothideomycetes</taxon>
        <taxon>Dothideomycetidae</taxon>
        <taxon>Mycosphaerellales</taxon>
        <taxon>Extremaceae</taxon>
        <taxon>Vermiconidia</taxon>
    </lineage>
</organism>
<keyword evidence="6" id="KW-0472">Membrane</keyword>